<organism evidence="3 4">
    <name type="scientific">Biomphalaria glabrata</name>
    <name type="common">Bloodfluke planorb</name>
    <name type="synonym">Freshwater snail</name>
    <dbReference type="NCBI Taxonomy" id="6526"/>
    <lineage>
        <taxon>Eukaryota</taxon>
        <taxon>Metazoa</taxon>
        <taxon>Spiralia</taxon>
        <taxon>Lophotrochozoa</taxon>
        <taxon>Mollusca</taxon>
        <taxon>Gastropoda</taxon>
        <taxon>Heterobranchia</taxon>
        <taxon>Euthyneura</taxon>
        <taxon>Panpulmonata</taxon>
        <taxon>Hygrophila</taxon>
        <taxon>Lymnaeoidea</taxon>
        <taxon>Planorbidae</taxon>
        <taxon>Biomphalaria</taxon>
    </lineage>
</organism>
<dbReference type="AlphaFoldDB" id="A0A2C9KHX3"/>
<evidence type="ECO:0000313" key="3">
    <source>
        <dbReference type="EnsemblMetazoa" id="BGLB019832-PA"/>
    </source>
</evidence>
<protein>
    <recommendedName>
        <fullName evidence="2">Ig-like domain-containing protein</fullName>
    </recommendedName>
</protein>
<proteinExistence type="predicted"/>
<feature type="signal peptide" evidence="1">
    <location>
        <begin position="1"/>
        <end position="19"/>
    </location>
</feature>
<keyword evidence="1" id="KW-0732">Signal</keyword>
<evidence type="ECO:0000259" key="2">
    <source>
        <dbReference type="PROSITE" id="PS50835"/>
    </source>
</evidence>
<feature type="domain" description="Ig-like" evidence="2">
    <location>
        <begin position="26"/>
        <end position="99"/>
    </location>
</feature>
<accession>A0A2C9KHX3</accession>
<reference evidence="3" key="1">
    <citation type="submission" date="2020-05" db="UniProtKB">
        <authorList>
            <consortium name="EnsemblMetazoa"/>
        </authorList>
    </citation>
    <scope>IDENTIFICATION</scope>
    <source>
        <strain evidence="3">BB02</strain>
    </source>
</reference>
<dbReference type="VEuPathDB" id="VectorBase:BGLB019832"/>
<evidence type="ECO:0000256" key="1">
    <source>
        <dbReference type="SAM" id="SignalP"/>
    </source>
</evidence>
<dbReference type="Proteomes" id="UP000076420">
    <property type="component" value="Unassembled WGS sequence"/>
</dbReference>
<sequence>MKTIISLLLFLASLSQAGSQTITGNPEVSLSSDCYIPWARVDNCLVGTEGYCTCNLNQPSGRVLWVRSDGSLANQQYTDSSSKLIVTSSSKINNETFTCVWESALGKQNAQTFNVLYPKGPTTTSLRALGVRETFDLCPAKSNSITVVCEVPKDAVYPKPWFHFTVNGSRPVYDWYSGDLVNGVYRYNQTIKVERGGDLSVYCWPGNSCTRSLSSIEKTLKITVREPPSNYPEITIDGKTYTGIDSSAVNVQEGTRLTVSCKVSGGMPAVKEVTLTCGAQQKKSSSGGLATLSFNASRKSLTRPLCSCRASHVTGCYDKQTFVRLNVAV</sequence>
<evidence type="ECO:0000313" key="4">
    <source>
        <dbReference type="Proteomes" id="UP000076420"/>
    </source>
</evidence>
<name>A0A2C9KHX3_BIOGL</name>
<dbReference type="PROSITE" id="PS50835">
    <property type="entry name" value="IG_LIKE"/>
    <property type="match status" value="1"/>
</dbReference>
<dbReference type="KEGG" id="bgt:106054347"/>
<dbReference type="InterPro" id="IPR007110">
    <property type="entry name" value="Ig-like_dom"/>
</dbReference>
<gene>
    <name evidence="3" type="primary">106054347</name>
</gene>
<dbReference type="VEuPathDB" id="VectorBase:BGLAX_041956"/>
<dbReference type="EnsemblMetazoa" id="BGLB019832-RA">
    <property type="protein sequence ID" value="BGLB019832-PA"/>
    <property type="gene ID" value="BGLB019832"/>
</dbReference>
<dbReference type="OrthoDB" id="6164775at2759"/>
<feature type="chain" id="PRO_5012587181" description="Ig-like domain-containing protein" evidence="1">
    <location>
        <begin position="20"/>
        <end position="329"/>
    </location>
</feature>